<name>A0AAD1XR58_EUPCR</name>
<dbReference type="Proteomes" id="UP001295684">
    <property type="component" value="Unassembled WGS sequence"/>
</dbReference>
<keyword evidence="2" id="KW-1185">Reference proteome</keyword>
<sequence length="277" mass="32404">MDFSKRSRSHNKTSMNLNIEIELLRRCKNLDKRILQSLAYYTHIKNTFNDDPLAMRLKYHSNSNQNKKLLKVTKGVISARNILFQGDWVKQRKTCLKMFKILENSHKKTLTLLPFTSNPSSARHVSYKLYEKHIFSISSSFLEGLHLKGFRIGKRQFECLIYHSRNFIWLKLASCKIDSRECIFVNKSEYKLKKLSFECCGHPTCSNWIENPQRLDDILLAISKCSLKDSLQHLNISWNSREKEKLKRGLEDLGITDLKVFGLNFLGGKRYCFNLSA</sequence>
<protein>
    <submittedName>
        <fullName evidence="1">Uncharacterized protein</fullName>
    </submittedName>
</protein>
<accession>A0AAD1XR58</accession>
<organism evidence="1 2">
    <name type="scientific">Euplotes crassus</name>
    <dbReference type="NCBI Taxonomy" id="5936"/>
    <lineage>
        <taxon>Eukaryota</taxon>
        <taxon>Sar</taxon>
        <taxon>Alveolata</taxon>
        <taxon>Ciliophora</taxon>
        <taxon>Intramacronucleata</taxon>
        <taxon>Spirotrichea</taxon>
        <taxon>Hypotrichia</taxon>
        <taxon>Euplotida</taxon>
        <taxon>Euplotidae</taxon>
        <taxon>Moneuplotes</taxon>
    </lineage>
</organism>
<evidence type="ECO:0000313" key="2">
    <source>
        <dbReference type="Proteomes" id="UP001295684"/>
    </source>
</evidence>
<comment type="caution">
    <text evidence="1">The sequence shown here is derived from an EMBL/GenBank/DDBJ whole genome shotgun (WGS) entry which is preliminary data.</text>
</comment>
<dbReference type="InterPro" id="IPR032675">
    <property type="entry name" value="LRR_dom_sf"/>
</dbReference>
<gene>
    <name evidence="1" type="ORF">ECRASSUSDP1_LOCUS19071</name>
</gene>
<dbReference type="AlphaFoldDB" id="A0AAD1XR58"/>
<dbReference type="Gene3D" id="3.80.10.10">
    <property type="entry name" value="Ribonuclease Inhibitor"/>
    <property type="match status" value="1"/>
</dbReference>
<dbReference type="SUPFAM" id="SSF52047">
    <property type="entry name" value="RNI-like"/>
    <property type="match status" value="1"/>
</dbReference>
<dbReference type="EMBL" id="CAMPGE010019339">
    <property type="protein sequence ID" value="CAI2377683.1"/>
    <property type="molecule type" value="Genomic_DNA"/>
</dbReference>
<proteinExistence type="predicted"/>
<evidence type="ECO:0000313" key="1">
    <source>
        <dbReference type="EMBL" id="CAI2377683.1"/>
    </source>
</evidence>
<reference evidence="1" key="1">
    <citation type="submission" date="2023-07" db="EMBL/GenBank/DDBJ databases">
        <authorList>
            <consortium name="AG Swart"/>
            <person name="Singh M."/>
            <person name="Singh A."/>
            <person name="Seah K."/>
            <person name="Emmerich C."/>
        </authorList>
    </citation>
    <scope>NUCLEOTIDE SEQUENCE</scope>
    <source>
        <strain evidence="1">DP1</strain>
    </source>
</reference>